<name>A0ABN0B3E6_9STRE</name>
<keyword evidence="1" id="KW-0472">Membrane</keyword>
<proteinExistence type="predicted"/>
<accession>A0ABN0B3E6</accession>
<sequence>MKARLREKTLVFISLFVVVFMVITKLGEFLLFNRTLLL</sequence>
<feature type="transmembrane region" description="Helical" evidence="1">
    <location>
        <begin position="12"/>
        <end position="32"/>
    </location>
</feature>
<evidence type="ECO:0000256" key="1">
    <source>
        <dbReference type="SAM" id="Phobius"/>
    </source>
</evidence>
<gene>
    <name evidence="2" type="ORF">SIN_1515</name>
</gene>
<organism evidence="2">
    <name type="scientific">Streptococcus infantis SK1302</name>
    <dbReference type="NCBI Taxonomy" id="871237"/>
    <lineage>
        <taxon>Bacteria</taxon>
        <taxon>Bacillati</taxon>
        <taxon>Bacillota</taxon>
        <taxon>Bacilli</taxon>
        <taxon>Lactobacillales</taxon>
        <taxon>Streptococcaceae</taxon>
        <taxon>Streptococcus</taxon>
    </lineage>
</organism>
<protein>
    <submittedName>
        <fullName evidence="2">Uncharacterized protein</fullName>
    </submittedName>
</protein>
<comment type="caution">
    <text evidence="2">The sequence shown here is derived from an EMBL/GenBank/DDBJ whole genome shotgun (WGS) entry which is preliminary data.</text>
</comment>
<keyword evidence="1" id="KW-0812">Transmembrane</keyword>
<reference evidence="2" key="1">
    <citation type="submission" date="2010-09" db="EMBL/GenBank/DDBJ databases">
        <authorList>
            <person name="Daugherty S.C."/>
            <person name="Kilian M."/>
            <person name="Tettelin H."/>
        </authorList>
    </citation>
    <scope>NUCLEOTIDE SEQUENCE [LARGE SCALE GENOMIC DNA]</scope>
    <source>
        <strain evidence="2">SK1302</strain>
    </source>
</reference>
<keyword evidence="1" id="KW-1133">Transmembrane helix</keyword>
<dbReference type="EMBL" id="AEDY01000091">
    <property type="protein sequence ID" value="EFO53769.1"/>
    <property type="molecule type" value="Genomic_DNA"/>
</dbReference>
<evidence type="ECO:0000313" key="2">
    <source>
        <dbReference type="EMBL" id="EFO53769.1"/>
    </source>
</evidence>